<dbReference type="InterPro" id="IPR054722">
    <property type="entry name" value="PolX-like_BBD"/>
</dbReference>
<feature type="compositionally biased region" description="Polar residues" evidence="2">
    <location>
        <begin position="1"/>
        <end position="17"/>
    </location>
</feature>
<keyword evidence="1" id="KW-0378">Hydrolase</keyword>
<dbReference type="InterPro" id="IPR012337">
    <property type="entry name" value="RNaseH-like_sf"/>
</dbReference>
<feature type="region of interest" description="Disordered" evidence="2">
    <location>
        <begin position="954"/>
        <end position="980"/>
    </location>
</feature>
<dbReference type="GO" id="GO:0015074">
    <property type="term" value="P:DNA integration"/>
    <property type="evidence" value="ECO:0007669"/>
    <property type="project" value="InterPro"/>
</dbReference>
<protein>
    <recommendedName>
        <fullName evidence="3">Integrase catalytic domain-containing protein</fullName>
    </recommendedName>
</protein>
<dbReference type="PROSITE" id="PS50994">
    <property type="entry name" value="INTEGRASE"/>
    <property type="match status" value="1"/>
</dbReference>
<feature type="region of interest" description="Disordered" evidence="2">
    <location>
        <begin position="356"/>
        <end position="401"/>
    </location>
</feature>
<keyword evidence="1" id="KW-0064">Aspartyl protease</keyword>
<organism evidence="4">
    <name type="scientific">Tanacetum cinerariifolium</name>
    <name type="common">Dalmatian daisy</name>
    <name type="synonym">Chrysanthemum cinerariifolium</name>
    <dbReference type="NCBI Taxonomy" id="118510"/>
    <lineage>
        <taxon>Eukaryota</taxon>
        <taxon>Viridiplantae</taxon>
        <taxon>Streptophyta</taxon>
        <taxon>Embryophyta</taxon>
        <taxon>Tracheophyta</taxon>
        <taxon>Spermatophyta</taxon>
        <taxon>Magnoliopsida</taxon>
        <taxon>eudicotyledons</taxon>
        <taxon>Gunneridae</taxon>
        <taxon>Pentapetalae</taxon>
        <taxon>asterids</taxon>
        <taxon>campanulids</taxon>
        <taxon>Asterales</taxon>
        <taxon>Asteraceae</taxon>
        <taxon>Asteroideae</taxon>
        <taxon>Anthemideae</taxon>
        <taxon>Anthemidinae</taxon>
        <taxon>Tanacetum</taxon>
    </lineage>
</organism>
<dbReference type="SUPFAM" id="SSF53098">
    <property type="entry name" value="Ribonuclease H-like"/>
    <property type="match status" value="1"/>
</dbReference>
<feature type="compositionally biased region" description="Basic and acidic residues" evidence="2">
    <location>
        <begin position="385"/>
        <end position="398"/>
    </location>
</feature>
<feature type="domain" description="Integrase catalytic" evidence="3">
    <location>
        <begin position="184"/>
        <end position="374"/>
    </location>
</feature>
<feature type="region of interest" description="Disordered" evidence="2">
    <location>
        <begin position="1"/>
        <end position="48"/>
    </location>
</feature>
<feature type="compositionally biased region" description="Basic and acidic residues" evidence="2">
    <location>
        <begin position="367"/>
        <end position="377"/>
    </location>
</feature>
<dbReference type="CDD" id="cd09272">
    <property type="entry name" value="RNase_HI_RT_Ty1"/>
    <property type="match status" value="1"/>
</dbReference>
<dbReference type="AlphaFoldDB" id="A0A6L2LEU2"/>
<dbReference type="SUPFAM" id="SSF56672">
    <property type="entry name" value="DNA/RNA polymerases"/>
    <property type="match status" value="1"/>
</dbReference>
<comment type="caution">
    <text evidence="4">The sequence shown here is derived from an EMBL/GenBank/DDBJ whole genome shotgun (WGS) entry which is preliminary data.</text>
</comment>
<dbReference type="InterPro" id="IPR001584">
    <property type="entry name" value="Integrase_cat-core"/>
</dbReference>
<dbReference type="GO" id="GO:0003676">
    <property type="term" value="F:nucleic acid binding"/>
    <property type="evidence" value="ECO:0007669"/>
    <property type="project" value="InterPro"/>
</dbReference>
<dbReference type="Pfam" id="PF22936">
    <property type="entry name" value="Pol_BBD"/>
    <property type="match status" value="1"/>
</dbReference>
<evidence type="ECO:0000256" key="2">
    <source>
        <dbReference type="SAM" id="MobiDB-lite"/>
    </source>
</evidence>
<reference evidence="4" key="1">
    <citation type="journal article" date="2019" name="Sci. Rep.">
        <title>Draft genome of Tanacetum cinerariifolium, the natural source of mosquito coil.</title>
        <authorList>
            <person name="Yamashiro T."/>
            <person name="Shiraishi A."/>
            <person name="Satake H."/>
            <person name="Nakayama K."/>
        </authorList>
    </citation>
    <scope>NUCLEOTIDE SEQUENCE</scope>
</reference>
<sequence>MALMDFSNSELDLSNSGLEEFQQPEFEGYRPKTSSSVSEDNSNKVKESLDGPLVKELVSDNKLKKKIVSPTGTKIEFVRPKQQEKPVRKPVKPKAVNTTRPNLAVVNVVRENQVNAVKALAYWVWRPTKLNSASITLMKHNYIDARDRSKSEKEVIDSGCSRHMTGNMSYLSKYKEIDGGYVAFGGDPKGGKITGKGKITSKGKISTCKLDFEDVYFVKELKFNLFSVSQIVPRKNNMYSVDLKNVALSGGIENLIDHKVKIIRRDNRTEFKNKEMNQFCEEKWVKREFSVTMTPQQNGVAERKNKTLIEAARTMLADSKLPTTFWAEAVNTAWKETTWLFDIDTLTKSMNYKPAVAGNQSNGSIGEEEKKDAKDLGNEDYDVLSTKEPRVNQEKDENVNSTNNINIVSPYVNAAGIKDNALDKDIVYGCTDDPNMPNLEEINYSDDDKDVSVEANMTNLDSNIPISPILTTRIHKYHPVKQIIGDIHSAPQTRRMIKNVTNYELKKVIQALTDLSWIEAMQDELLQNKKEERGIMVRNKVRMVAYGYTQEEGIDYDEMDVKSAFLYGKIEEETLCTYLLDNGFHRGQIDKTLFIKRVKGDILLVQVYVDDIIFGSTRKEMCIEFEKMMHKKFQMSSMGELIFFLGLQTANTPMETSKTLLKDESVEDVDVHLYRSMICSLMYLTSLRPDIMFADSLFNLEAYTDSDYAGASLDKKFTTGGYQFVRSRLISWQCKKQTVVANSTTEAMYIAASNCCGQVLWIQNQMLDYGYNFMNTKIYIDNESTICIVKNPVFHSKTKHIEIRHHFIRDSNEKKLIQMIKIHKDYNIADLLIKAFDIGRIQYLIAINAIRFTLTTAGFKLILLATAKVKPVNEEAQLHAKVDGKRVVISEASIRSDLRFRDEGGIACLPNESIFEQLTLMSVERAATTATSLDGEKDRGIISKTQFTVTLDEPSFIGTSSGSGPRRQKTRGDAAAQTRPKRVSKFYNDLPLSRVN</sequence>
<accession>A0A6L2LEU2</accession>
<dbReference type="PANTHER" id="PTHR11439">
    <property type="entry name" value="GAG-POL-RELATED RETROTRANSPOSON"/>
    <property type="match status" value="1"/>
</dbReference>
<dbReference type="Gene3D" id="3.30.420.10">
    <property type="entry name" value="Ribonuclease H-like superfamily/Ribonuclease H"/>
    <property type="match status" value="1"/>
</dbReference>
<dbReference type="PANTHER" id="PTHR11439:SF495">
    <property type="entry name" value="REVERSE TRANSCRIPTASE, RNA-DEPENDENT DNA POLYMERASE-RELATED"/>
    <property type="match status" value="1"/>
</dbReference>
<dbReference type="InterPro" id="IPR013103">
    <property type="entry name" value="RVT_2"/>
</dbReference>
<dbReference type="InterPro" id="IPR036397">
    <property type="entry name" value="RNaseH_sf"/>
</dbReference>
<proteinExistence type="predicted"/>
<dbReference type="EMBL" id="BKCJ010004309">
    <property type="protein sequence ID" value="GEU60273.1"/>
    <property type="molecule type" value="Genomic_DNA"/>
</dbReference>
<name>A0A6L2LEU2_TANCI</name>
<keyword evidence="1" id="KW-0645">Protease</keyword>
<evidence type="ECO:0000256" key="1">
    <source>
        <dbReference type="ARBA" id="ARBA00022750"/>
    </source>
</evidence>
<gene>
    <name evidence="4" type="ORF">Tci_032251</name>
</gene>
<dbReference type="Pfam" id="PF07727">
    <property type="entry name" value="RVT_2"/>
    <property type="match status" value="1"/>
</dbReference>
<dbReference type="GO" id="GO:0004190">
    <property type="term" value="F:aspartic-type endopeptidase activity"/>
    <property type="evidence" value="ECO:0007669"/>
    <property type="project" value="UniProtKB-KW"/>
</dbReference>
<evidence type="ECO:0000313" key="4">
    <source>
        <dbReference type="EMBL" id="GEU60273.1"/>
    </source>
</evidence>
<evidence type="ECO:0000259" key="3">
    <source>
        <dbReference type="PROSITE" id="PS50994"/>
    </source>
</evidence>
<dbReference type="InterPro" id="IPR043502">
    <property type="entry name" value="DNA/RNA_pol_sf"/>
</dbReference>